<reference evidence="4 5" key="1">
    <citation type="submission" date="2017-10" db="EMBL/GenBank/DDBJ databases">
        <title>Nyctiphanis sp. nov., isolated from the stomach of the euphausiid Nyctiphanes simplex (Hansen, 1911) in the Gulf of California.</title>
        <authorList>
            <person name="Gomez-Gil B."/>
            <person name="Aguilar-Mendez M."/>
            <person name="Lopez-Cortes A."/>
            <person name="Gomez-Gutierrez J."/>
            <person name="Roque A."/>
            <person name="Lang E."/>
            <person name="Gonzalez-Castillo A."/>
        </authorList>
    </citation>
    <scope>NUCLEOTIDE SEQUENCE [LARGE SCALE GENOMIC DNA]</scope>
    <source>
        <strain evidence="4 5">CAIM 600</strain>
    </source>
</reference>
<proteinExistence type="inferred from homology"/>
<feature type="domain" description="Glycoside hydrolase family 3 N-terminal" evidence="3">
    <location>
        <begin position="91"/>
        <end position="250"/>
    </location>
</feature>
<gene>
    <name evidence="4" type="ORF">CS022_05280</name>
</gene>
<dbReference type="InterPro" id="IPR001764">
    <property type="entry name" value="Glyco_hydro_3_N"/>
</dbReference>
<evidence type="ECO:0000256" key="2">
    <source>
        <dbReference type="ARBA" id="ARBA00022801"/>
    </source>
</evidence>
<evidence type="ECO:0000313" key="4">
    <source>
        <dbReference type="EMBL" id="RXJ74055.1"/>
    </source>
</evidence>
<keyword evidence="2" id="KW-0378">Hydrolase</keyword>
<evidence type="ECO:0000256" key="1">
    <source>
        <dbReference type="ARBA" id="ARBA00005336"/>
    </source>
</evidence>
<dbReference type="AlphaFoldDB" id="A0A4Q0YTK9"/>
<dbReference type="GO" id="GO:0008422">
    <property type="term" value="F:beta-glucosidase activity"/>
    <property type="evidence" value="ECO:0007669"/>
    <property type="project" value="TreeGrafter"/>
</dbReference>
<dbReference type="InterPro" id="IPR050288">
    <property type="entry name" value="Cellulose_deg_GH3"/>
</dbReference>
<dbReference type="PANTHER" id="PTHR42715">
    <property type="entry name" value="BETA-GLUCOSIDASE"/>
    <property type="match status" value="1"/>
</dbReference>
<dbReference type="InterPro" id="IPR017853">
    <property type="entry name" value="GH"/>
</dbReference>
<name>A0A4Q0YTK9_9GAMM</name>
<accession>A0A4Q0YTK9</accession>
<dbReference type="PRINTS" id="PR00133">
    <property type="entry name" value="GLHYDRLASE3"/>
</dbReference>
<dbReference type="PANTHER" id="PTHR42715:SF3">
    <property type="entry name" value="BETA-GLUCOSIDASE B-RELATED"/>
    <property type="match status" value="1"/>
</dbReference>
<dbReference type="Pfam" id="PF00933">
    <property type="entry name" value="Glyco_hydro_3"/>
    <property type="match status" value="1"/>
</dbReference>
<dbReference type="SUPFAM" id="SSF51445">
    <property type="entry name" value="(Trans)glycosidases"/>
    <property type="match status" value="1"/>
</dbReference>
<evidence type="ECO:0000313" key="5">
    <source>
        <dbReference type="Proteomes" id="UP000290287"/>
    </source>
</evidence>
<keyword evidence="5" id="KW-1185">Reference proteome</keyword>
<dbReference type="InterPro" id="IPR036962">
    <property type="entry name" value="Glyco_hydro_3_N_sf"/>
</dbReference>
<evidence type="ECO:0000259" key="3">
    <source>
        <dbReference type="Pfam" id="PF00933"/>
    </source>
</evidence>
<dbReference type="Gene3D" id="3.20.20.300">
    <property type="entry name" value="Glycoside hydrolase, family 3, N-terminal domain"/>
    <property type="match status" value="1"/>
</dbReference>
<dbReference type="GO" id="GO:0009251">
    <property type="term" value="P:glucan catabolic process"/>
    <property type="evidence" value="ECO:0007669"/>
    <property type="project" value="TreeGrafter"/>
</dbReference>
<organism evidence="4 5">
    <name type="scientific">Veronia nyctiphanis</name>
    <dbReference type="NCBI Taxonomy" id="1278244"/>
    <lineage>
        <taxon>Bacteria</taxon>
        <taxon>Pseudomonadati</taxon>
        <taxon>Pseudomonadota</taxon>
        <taxon>Gammaproteobacteria</taxon>
        <taxon>Vibrionales</taxon>
        <taxon>Vibrionaceae</taxon>
        <taxon>Veronia</taxon>
    </lineage>
</organism>
<comment type="similarity">
    <text evidence="1">Belongs to the glycosyl hydrolase 3 family.</text>
</comment>
<dbReference type="EMBL" id="PEIB01000004">
    <property type="protein sequence ID" value="RXJ74055.1"/>
    <property type="molecule type" value="Genomic_DNA"/>
</dbReference>
<protein>
    <recommendedName>
        <fullName evidence="3">Glycoside hydrolase family 3 N-terminal domain-containing protein</fullName>
    </recommendedName>
</protein>
<comment type="caution">
    <text evidence="4">The sequence shown here is derived from an EMBL/GenBank/DDBJ whole genome shotgun (WGS) entry which is preliminary data.</text>
</comment>
<dbReference type="Proteomes" id="UP000290287">
    <property type="component" value="Unassembled WGS sequence"/>
</dbReference>
<dbReference type="OrthoDB" id="9781691at2"/>
<sequence length="316" mass="35040">MTKLDRDLCVKTMSVENKLAPSPLKRDTSHAGKVAKYKTDVESHVEKLLRRMTLREKLHQMSGDLFTVTSFLPDMVIHYNSFPIPSGNNPELDIPPILFVDGPRGVACGQSTCYPVSMARGASWDTDLEERIGDAIGVEMRSQGGNYAGSVCINLLRHPAWGRAQETYGEDTHHLGEFGAALVRGIQRHGMACVKHFAVNSIENARFKVDVSVDERTLREVYLPHFKRCIDEGAASVMSAYNKLNGEFCSRMLICSATFSRMNGSLMASCCQIFFSPCEARPKPSRVGWMLRCPTAGITASFCGLRSKRVAHLSKM</sequence>